<keyword evidence="3" id="KW-1185">Reference proteome</keyword>
<feature type="region of interest" description="Disordered" evidence="1">
    <location>
        <begin position="248"/>
        <end position="283"/>
    </location>
</feature>
<comment type="caution">
    <text evidence="2">The sequence shown here is derived from an EMBL/GenBank/DDBJ whole genome shotgun (WGS) entry which is preliminary data.</text>
</comment>
<gene>
    <name evidence="2" type="ORF">JZY06_00960</name>
</gene>
<evidence type="ECO:0000256" key="1">
    <source>
        <dbReference type="SAM" id="MobiDB-lite"/>
    </source>
</evidence>
<evidence type="ECO:0000313" key="2">
    <source>
        <dbReference type="EMBL" id="MBN9643208.1"/>
    </source>
</evidence>
<dbReference type="Proteomes" id="UP000664332">
    <property type="component" value="Unassembled WGS sequence"/>
</dbReference>
<dbReference type="AlphaFoldDB" id="A0A939IWN3"/>
<dbReference type="RefSeq" id="WP_207117633.1">
    <property type="nucleotide sequence ID" value="NZ_JAFLEQ010000003.1"/>
</dbReference>
<evidence type="ECO:0008006" key="4">
    <source>
        <dbReference type="Google" id="ProtNLM"/>
    </source>
</evidence>
<dbReference type="EMBL" id="JAFLEQ010000003">
    <property type="protein sequence ID" value="MBN9643208.1"/>
    <property type="molecule type" value="Genomic_DNA"/>
</dbReference>
<proteinExistence type="predicted"/>
<feature type="compositionally biased region" description="Basic and acidic residues" evidence="1">
    <location>
        <begin position="253"/>
        <end position="265"/>
    </location>
</feature>
<reference evidence="2" key="1">
    <citation type="submission" date="2021-03" db="EMBL/GenBank/DDBJ databases">
        <authorList>
            <person name="Sun Q."/>
        </authorList>
    </citation>
    <scope>NUCLEOTIDE SEQUENCE</scope>
    <source>
        <strain evidence="2">CCM 8862</strain>
    </source>
</reference>
<accession>A0A939IWN3</accession>
<organism evidence="2 3">
    <name type="scientific">Corynebacterium mendelii</name>
    <dbReference type="NCBI Taxonomy" id="2765362"/>
    <lineage>
        <taxon>Bacteria</taxon>
        <taxon>Bacillati</taxon>
        <taxon>Actinomycetota</taxon>
        <taxon>Actinomycetes</taxon>
        <taxon>Mycobacteriales</taxon>
        <taxon>Corynebacteriaceae</taxon>
        <taxon>Corynebacterium</taxon>
    </lineage>
</organism>
<sequence length="283" mass="29164">MPETTLTDQPTGNGAADVVVAVICGRDADAAWLGGFLQQVRVLADQQQLSALLDEEKTTSRTVVVVPATTGRNLPFITQTAATLRAARNTGGVRCVLAQPLGDATQVVSALKARLRRSAALQRAVSPSTRPGAPAAGTTTGADTATACGSDTGAGSYVVVVSTSIDRAGDGELVRQAGLVGDGDSTVAVEVAFDGAEPAVDDVIAARDNQPLAIVRADLCAPHEGQLPLWDPSSLAAVIGVRAQSALSRMRTHGTDGIDRPEAHSRPRQHHNTAGVPSHPPRR</sequence>
<name>A0A939IWN3_9CORY</name>
<evidence type="ECO:0000313" key="3">
    <source>
        <dbReference type="Proteomes" id="UP000664332"/>
    </source>
</evidence>
<protein>
    <recommendedName>
        <fullName evidence="4">Cobalamin biosynthesis protein CbiX</fullName>
    </recommendedName>
</protein>
<feature type="region of interest" description="Disordered" evidence="1">
    <location>
        <begin position="122"/>
        <end position="144"/>
    </location>
</feature>